<proteinExistence type="predicted"/>
<sequence length="332" mass="38712">MLRRILRFRRWKTGFSILIVYGAVSITYYLLPWKVREPVYRRVPKIDRALQRSGFRIFQGWDGLALFGRDAQAELERKGRGDHVYGGYPSQGFQFWGKAERLDNRGYTVGYSESMRNPLWSAYRVFDVPRLSSGKRPSGFPSDARTRAKVVQGDYTHSGFDRGHMAPNYAIATRYGEQAQKETFLMSNIIPQTPYVNRGMWKDLEMHVAKRYGRYFGEVWVICGPVFEKTVEKLDSGVPVPSHYYKIIADEHDGRLRVLAFLVEKRCPPYTRIKKRLVSIDEIEQRTGLDFFPELPERMQQELEAEPASRLWPWMVSAVRYYFGGRLNPEAP</sequence>
<dbReference type="GO" id="GO:0016787">
    <property type="term" value="F:hydrolase activity"/>
    <property type="evidence" value="ECO:0007669"/>
    <property type="project" value="InterPro"/>
</dbReference>
<dbReference type="InterPro" id="IPR020821">
    <property type="entry name" value="ENPP1-3/EXOG-like_nuc-like"/>
</dbReference>
<dbReference type="RefSeq" id="WP_136063006.1">
    <property type="nucleotide sequence ID" value="NZ_CAAHFH010000002.1"/>
</dbReference>
<dbReference type="GO" id="GO:0004519">
    <property type="term" value="F:endonuclease activity"/>
    <property type="evidence" value="ECO:0007669"/>
    <property type="project" value="TreeGrafter"/>
</dbReference>
<gene>
    <name evidence="6" type="primary">nucA</name>
    <name evidence="6" type="ORF">SCARR_03631</name>
</gene>
<evidence type="ECO:0000259" key="5">
    <source>
        <dbReference type="SMART" id="SM00892"/>
    </source>
</evidence>
<dbReference type="Gene3D" id="3.40.570.10">
    <property type="entry name" value="Extracellular Endonuclease, subunit A"/>
    <property type="match status" value="1"/>
</dbReference>
<feature type="domain" description="ENPP1-3/EXOG-like endonuclease/phosphodiesterase" evidence="4">
    <location>
        <begin position="104"/>
        <end position="298"/>
    </location>
</feature>
<feature type="transmembrane region" description="Helical" evidence="3">
    <location>
        <begin position="12"/>
        <end position="31"/>
    </location>
</feature>
<dbReference type="Proteomes" id="UP000346198">
    <property type="component" value="Unassembled WGS sequence"/>
</dbReference>
<feature type="active site" description="Proton acceptor" evidence="1">
    <location>
        <position position="164"/>
    </location>
</feature>
<dbReference type="InterPro" id="IPR001604">
    <property type="entry name" value="Endo_G_ENPP1-like_dom"/>
</dbReference>
<dbReference type="CDD" id="cd00091">
    <property type="entry name" value="NUC"/>
    <property type="match status" value="1"/>
</dbReference>
<dbReference type="InterPro" id="IPR040255">
    <property type="entry name" value="Non-specific_endonuclease"/>
</dbReference>
<keyword evidence="3" id="KW-1133">Transmembrane helix</keyword>
<dbReference type="EMBL" id="CAAHFH010000002">
    <property type="protein sequence ID" value="VGO21557.1"/>
    <property type="molecule type" value="Genomic_DNA"/>
</dbReference>
<evidence type="ECO:0000256" key="3">
    <source>
        <dbReference type="SAM" id="Phobius"/>
    </source>
</evidence>
<evidence type="ECO:0000313" key="6">
    <source>
        <dbReference type="EMBL" id="VGO21557.1"/>
    </source>
</evidence>
<protein>
    <submittedName>
        <fullName evidence="6">Nuclease</fullName>
    </submittedName>
</protein>
<dbReference type="GO" id="GO:0003676">
    <property type="term" value="F:nucleic acid binding"/>
    <property type="evidence" value="ECO:0007669"/>
    <property type="project" value="InterPro"/>
</dbReference>
<dbReference type="InterPro" id="IPR044925">
    <property type="entry name" value="His-Me_finger_sf"/>
</dbReference>
<name>A0A6C2UQH9_9BACT</name>
<keyword evidence="7" id="KW-1185">Reference proteome</keyword>
<evidence type="ECO:0000256" key="2">
    <source>
        <dbReference type="PIRSR" id="PIRSR640255-2"/>
    </source>
</evidence>
<organism evidence="6 7">
    <name type="scientific">Pontiella sulfatireligans</name>
    <dbReference type="NCBI Taxonomy" id="2750658"/>
    <lineage>
        <taxon>Bacteria</taxon>
        <taxon>Pseudomonadati</taxon>
        <taxon>Kiritimatiellota</taxon>
        <taxon>Kiritimatiellia</taxon>
        <taxon>Kiritimatiellales</taxon>
        <taxon>Pontiellaceae</taxon>
        <taxon>Pontiella</taxon>
    </lineage>
</organism>
<reference evidence="6 7" key="1">
    <citation type="submission" date="2019-04" db="EMBL/GenBank/DDBJ databases">
        <authorList>
            <person name="Van Vliet M D."/>
        </authorList>
    </citation>
    <scope>NUCLEOTIDE SEQUENCE [LARGE SCALE GENOMIC DNA]</scope>
    <source>
        <strain evidence="6 7">F21</strain>
    </source>
</reference>
<evidence type="ECO:0000256" key="1">
    <source>
        <dbReference type="PIRSR" id="PIRSR640255-1"/>
    </source>
</evidence>
<evidence type="ECO:0000313" key="7">
    <source>
        <dbReference type="Proteomes" id="UP000346198"/>
    </source>
</evidence>
<dbReference type="GO" id="GO:0046872">
    <property type="term" value="F:metal ion binding"/>
    <property type="evidence" value="ECO:0007669"/>
    <property type="project" value="UniProtKB-KW"/>
</dbReference>
<keyword evidence="3" id="KW-0472">Membrane</keyword>
<evidence type="ECO:0000259" key="4">
    <source>
        <dbReference type="SMART" id="SM00477"/>
    </source>
</evidence>
<accession>A0A6C2UQH9</accession>
<feature type="binding site" evidence="2">
    <location>
        <position position="197"/>
    </location>
    <ligand>
        <name>Mg(2+)</name>
        <dbReference type="ChEBI" id="CHEBI:18420"/>
        <note>catalytic</note>
    </ligand>
</feature>
<dbReference type="PANTHER" id="PTHR13966:SF5">
    <property type="entry name" value="ENDONUCLEASE G, MITOCHONDRIAL"/>
    <property type="match status" value="1"/>
</dbReference>
<dbReference type="SMART" id="SM00477">
    <property type="entry name" value="NUC"/>
    <property type="match status" value="1"/>
</dbReference>
<dbReference type="InterPro" id="IPR044929">
    <property type="entry name" value="DNA/RNA_non-sp_Endonuclease_sf"/>
</dbReference>
<keyword evidence="2" id="KW-0479">Metal-binding</keyword>
<dbReference type="SMART" id="SM00892">
    <property type="entry name" value="Endonuclease_NS"/>
    <property type="match status" value="1"/>
</dbReference>
<dbReference type="AlphaFoldDB" id="A0A6C2UQH9"/>
<dbReference type="SUPFAM" id="SSF54060">
    <property type="entry name" value="His-Me finger endonucleases"/>
    <property type="match status" value="1"/>
</dbReference>
<feature type="domain" description="DNA/RNA non-specific endonuclease/pyrophosphatase/phosphodiesterase" evidence="5">
    <location>
        <begin position="103"/>
        <end position="298"/>
    </location>
</feature>
<dbReference type="PANTHER" id="PTHR13966">
    <property type="entry name" value="ENDONUCLEASE RELATED"/>
    <property type="match status" value="1"/>
</dbReference>
<keyword evidence="3" id="KW-0812">Transmembrane</keyword>
<dbReference type="Pfam" id="PF01223">
    <property type="entry name" value="Endonuclease_NS"/>
    <property type="match status" value="1"/>
</dbReference>